<evidence type="ECO:0000256" key="3">
    <source>
        <dbReference type="ARBA" id="ARBA00023163"/>
    </source>
</evidence>
<name>A0ABW2B4R9_9RHOB</name>
<sequence length="310" mass="34931">MNKDEVWTRTLSDTYFPLSAKCARPETFKGSLQSWRLGNLGLSEMNCDGVKYIRTRSHFTNEQESSLLITIPHKSDVCFQQGARDTSCSPGSFLVERGDLPYEFSHGQANKLWVLKVPTASVRSRLGATDRLGALTFDASSGVGSYFLGSVRNTIESIELIGDAAREMAGQHLLDLLCLSMRSDNRILDSTASTIRAAHLQRAEQFIRDNLANPNLNSQVVAESCGISLRYLQRLFAENDHSVVGYIRDKRLTRCHEMLRMVNNTSTMAQIAHKWGFYDQAQFCKHYRARFGCTPTDTRKQTRLEAMARS</sequence>
<dbReference type="SMART" id="SM00342">
    <property type="entry name" value="HTH_ARAC"/>
    <property type="match status" value="1"/>
</dbReference>
<dbReference type="Pfam" id="PF14525">
    <property type="entry name" value="AraC_binding_2"/>
    <property type="match status" value="1"/>
</dbReference>
<keyword evidence="1" id="KW-0805">Transcription regulation</keyword>
<keyword evidence="3" id="KW-0804">Transcription</keyword>
<evidence type="ECO:0000256" key="1">
    <source>
        <dbReference type="ARBA" id="ARBA00023015"/>
    </source>
</evidence>
<protein>
    <submittedName>
        <fullName evidence="5">Helix-turn-helix domain-containing protein</fullName>
    </submittedName>
</protein>
<evidence type="ECO:0000313" key="6">
    <source>
        <dbReference type="Proteomes" id="UP001596353"/>
    </source>
</evidence>
<dbReference type="SUPFAM" id="SSF46689">
    <property type="entry name" value="Homeodomain-like"/>
    <property type="match status" value="1"/>
</dbReference>
<evidence type="ECO:0000313" key="5">
    <source>
        <dbReference type="EMBL" id="MFC6760710.1"/>
    </source>
</evidence>
<keyword evidence="6" id="KW-1185">Reference proteome</keyword>
<dbReference type="Gene3D" id="1.10.10.60">
    <property type="entry name" value="Homeodomain-like"/>
    <property type="match status" value="1"/>
</dbReference>
<dbReference type="InterPro" id="IPR018060">
    <property type="entry name" value="HTH_AraC"/>
</dbReference>
<dbReference type="InterPro" id="IPR035418">
    <property type="entry name" value="AraC-bd_2"/>
</dbReference>
<dbReference type="PANTHER" id="PTHR46796:SF6">
    <property type="entry name" value="ARAC SUBFAMILY"/>
    <property type="match status" value="1"/>
</dbReference>
<feature type="domain" description="HTH araC/xylS-type" evidence="4">
    <location>
        <begin position="201"/>
        <end position="301"/>
    </location>
</feature>
<reference evidence="6" key="1">
    <citation type="journal article" date="2019" name="Int. J. Syst. Evol. Microbiol.">
        <title>The Global Catalogue of Microorganisms (GCM) 10K type strain sequencing project: providing services to taxonomists for standard genome sequencing and annotation.</title>
        <authorList>
            <consortium name="The Broad Institute Genomics Platform"/>
            <consortium name="The Broad Institute Genome Sequencing Center for Infectious Disease"/>
            <person name="Wu L."/>
            <person name="Ma J."/>
        </authorList>
    </citation>
    <scope>NUCLEOTIDE SEQUENCE [LARGE SCALE GENOMIC DNA]</scope>
    <source>
        <strain evidence="6">CCUG 66188</strain>
    </source>
</reference>
<comment type="caution">
    <text evidence="5">The sequence shown here is derived from an EMBL/GenBank/DDBJ whole genome shotgun (WGS) entry which is preliminary data.</text>
</comment>
<dbReference type="PROSITE" id="PS01124">
    <property type="entry name" value="HTH_ARAC_FAMILY_2"/>
    <property type="match status" value="1"/>
</dbReference>
<proteinExistence type="predicted"/>
<dbReference type="InterPro" id="IPR050204">
    <property type="entry name" value="AraC_XylS_family_regulators"/>
</dbReference>
<dbReference type="InterPro" id="IPR009057">
    <property type="entry name" value="Homeodomain-like_sf"/>
</dbReference>
<evidence type="ECO:0000259" key="4">
    <source>
        <dbReference type="PROSITE" id="PS01124"/>
    </source>
</evidence>
<dbReference type="Proteomes" id="UP001596353">
    <property type="component" value="Unassembled WGS sequence"/>
</dbReference>
<dbReference type="Pfam" id="PF12833">
    <property type="entry name" value="HTH_18"/>
    <property type="match status" value="1"/>
</dbReference>
<evidence type="ECO:0000256" key="2">
    <source>
        <dbReference type="ARBA" id="ARBA00023125"/>
    </source>
</evidence>
<gene>
    <name evidence="5" type="ORF">ACFQFQ_16375</name>
</gene>
<organism evidence="5 6">
    <name type="scientific">Sulfitobacter porphyrae</name>
    <dbReference type="NCBI Taxonomy" id="1246864"/>
    <lineage>
        <taxon>Bacteria</taxon>
        <taxon>Pseudomonadati</taxon>
        <taxon>Pseudomonadota</taxon>
        <taxon>Alphaproteobacteria</taxon>
        <taxon>Rhodobacterales</taxon>
        <taxon>Roseobacteraceae</taxon>
        <taxon>Sulfitobacter</taxon>
    </lineage>
</organism>
<accession>A0ABW2B4R9</accession>
<dbReference type="EMBL" id="JBHSWG010000001">
    <property type="protein sequence ID" value="MFC6760710.1"/>
    <property type="molecule type" value="Genomic_DNA"/>
</dbReference>
<dbReference type="PANTHER" id="PTHR46796">
    <property type="entry name" value="HTH-TYPE TRANSCRIPTIONAL ACTIVATOR RHAS-RELATED"/>
    <property type="match status" value="1"/>
</dbReference>
<keyword evidence="2" id="KW-0238">DNA-binding</keyword>